<feature type="compositionally biased region" description="Basic and acidic residues" evidence="5">
    <location>
        <begin position="1816"/>
        <end position="1825"/>
    </location>
</feature>
<dbReference type="InterPro" id="IPR002110">
    <property type="entry name" value="Ankyrin_rpt"/>
</dbReference>
<feature type="region of interest" description="Disordered" evidence="5">
    <location>
        <begin position="1977"/>
        <end position="1999"/>
    </location>
</feature>
<feature type="compositionally biased region" description="Acidic residues" evidence="5">
    <location>
        <begin position="3277"/>
        <end position="3286"/>
    </location>
</feature>
<feature type="region of interest" description="Disordered" evidence="5">
    <location>
        <begin position="267"/>
        <end position="305"/>
    </location>
</feature>
<evidence type="ECO:0000256" key="4">
    <source>
        <dbReference type="SAM" id="Coils"/>
    </source>
</evidence>
<feature type="region of interest" description="Disordered" evidence="5">
    <location>
        <begin position="3592"/>
        <end position="3614"/>
    </location>
</feature>
<dbReference type="SUPFAM" id="SSF48403">
    <property type="entry name" value="Ankyrin repeat"/>
    <property type="match status" value="3"/>
</dbReference>
<feature type="region of interest" description="Disordered" evidence="5">
    <location>
        <begin position="1809"/>
        <end position="1833"/>
    </location>
</feature>
<evidence type="ECO:0000256" key="1">
    <source>
        <dbReference type="ARBA" id="ARBA00022737"/>
    </source>
</evidence>
<dbReference type="InterPro" id="IPR036770">
    <property type="entry name" value="Ankyrin_rpt-contain_sf"/>
</dbReference>
<evidence type="ECO:0000256" key="2">
    <source>
        <dbReference type="ARBA" id="ARBA00023043"/>
    </source>
</evidence>
<feature type="compositionally biased region" description="Basic and acidic residues" evidence="5">
    <location>
        <begin position="3195"/>
        <end position="3210"/>
    </location>
</feature>
<evidence type="ECO:0000313" key="7">
    <source>
        <dbReference type="Proteomes" id="UP000002729"/>
    </source>
</evidence>
<feature type="compositionally biased region" description="Acidic residues" evidence="5">
    <location>
        <begin position="274"/>
        <end position="287"/>
    </location>
</feature>
<feature type="region of interest" description="Disordered" evidence="5">
    <location>
        <begin position="3258"/>
        <end position="3288"/>
    </location>
</feature>
<dbReference type="PANTHER" id="PTHR24173">
    <property type="entry name" value="ANKYRIN REPEAT CONTAINING"/>
    <property type="match status" value="1"/>
</dbReference>
<gene>
    <name evidence="6" type="ORF">AURANDRAFT_71280</name>
</gene>
<evidence type="ECO:0000256" key="5">
    <source>
        <dbReference type="SAM" id="MobiDB-lite"/>
    </source>
</evidence>
<reference evidence="6 7" key="1">
    <citation type="journal article" date="2011" name="Proc. Natl. Acad. Sci. U.S.A.">
        <title>Niche of harmful alga Aureococcus anophagefferens revealed through ecogenomics.</title>
        <authorList>
            <person name="Gobler C.J."/>
            <person name="Berry D.L."/>
            <person name="Dyhrman S.T."/>
            <person name="Wilhelm S.W."/>
            <person name="Salamov A."/>
            <person name="Lobanov A.V."/>
            <person name="Zhang Y."/>
            <person name="Collier J.L."/>
            <person name="Wurch L.L."/>
            <person name="Kustka A.B."/>
            <person name="Dill B.D."/>
            <person name="Shah M."/>
            <person name="VerBerkmoes N.C."/>
            <person name="Kuo A."/>
            <person name="Terry A."/>
            <person name="Pangilinan J."/>
            <person name="Lindquist E.A."/>
            <person name="Lucas S."/>
            <person name="Paulsen I.T."/>
            <person name="Hattenrath-Lehmann T.K."/>
            <person name="Talmage S.C."/>
            <person name="Walker E.A."/>
            <person name="Koch F."/>
            <person name="Burson A.M."/>
            <person name="Marcoval M.A."/>
            <person name="Tang Y.Z."/>
            <person name="Lecleir G.R."/>
            <person name="Coyne K.J."/>
            <person name="Berg G.M."/>
            <person name="Bertrand E.M."/>
            <person name="Saito M.A."/>
            <person name="Gladyshev V.N."/>
            <person name="Grigoriev I.V."/>
        </authorList>
    </citation>
    <scope>NUCLEOTIDE SEQUENCE [LARGE SCALE GENOMIC DNA]</scope>
    <source>
        <strain evidence="7">CCMP 1984</strain>
    </source>
</reference>
<dbReference type="EMBL" id="GL833125">
    <property type="protein sequence ID" value="EGB09886.1"/>
    <property type="molecule type" value="Genomic_DNA"/>
</dbReference>
<dbReference type="PROSITE" id="PS50088">
    <property type="entry name" value="ANK_REPEAT"/>
    <property type="match status" value="1"/>
</dbReference>
<feature type="region of interest" description="Disordered" evidence="5">
    <location>
        <begin position="2011"/>
        <end position="2042"/>
    </location>
</feature>
<accession>F0Y4Z1</accession>
<feature type="region of interest" description="Disordered" evidence="5">
    <location>
        <begin position="1544"/>
        <end position="1601"/>
    </location>
</feature>
<feature type="region of interest" description="Disordered" evidence="5">
    <location>
        <begin position="809"/>
        <end position="841"/>
    </location>
</feature>
<feature type="region of interest" description="Disordered" evidence="5">
    <location>
        <begin position="2778"/>
        <end position="2817"/>
    </location>
</feature>
<feature type="region of interest" description="Disordered" evidence="5">
    <location>
        <begin position="3706"/>
        <end position="3729"/>
    </location>
</feature>
<dbReference type="Gene3D" id="1.25.40.20">
    <property type="entry name" value="Ankyrin repeat-containing domain"/>
    <property type="match status" value="3"/>
</dbReference>
<keyword evidence="1" id="KW-0677">Repeat</keyword>
<evidence type="ECO:0000313" key="6">
    <source>
        <dbReference type="EMBL" id="EGB09886.1"/>
    </source>
</evidence>
<feature type="repeat" description="ANK" evidence="3">
    <location>
        <begin position="1494"/>
        <end position="1526"/>
    </location>
</feature>
<sequence>MSSDDSVVPLSEAIADYGGDHGADGRYSWSEGDDLEHEESSAQERLAWSLQQRASSRAALALELAAWPWCVAATVHRRDARARGDAGSAARWWRPGAGAGPRRPGGAVFSKLRRLDVGDVHGARCEVLRTLGASIIERDDDDGWALSAEGVAVEALLAGGPAHESAALPDDVARNVWAVAKWDASPTWGRAVAGALRGLCAANGGPEAVVRRLLGARHGPPRLLAALLAAALSPGVPVPAASRLDWVDAAMDCGCLRRRRAADLEDGAAAPGPLDDDVEVVADDDDLDSPRYGETPKSPAAPRTLLRRRVPNWKLTCAARHAVGRLAGAAGARGRERWWDDGDGRGGPRARAERFSRWWYVVRSPSAFARHRPCAAPGRKRESVPGYEAPGAALDAEDACDTGRALGPGATANASGLGDGGLAALPRGDPDAWAALLRAVGGGLGAALFGAAPGASSYARDAGPEAWLRPPRLALPAAADAWARAAPWARAALAFGDVPAAAWREDSGDYGPEAFVLGRPGPGSTLLLQLLAAAPAEGAGAIARVLESAVAARDAPGVRAACALAVAALRAPASSAVRGNDGPRAACPPALACLLADGDGDVDDDAALERAAEWTPRQAAAWCACATASSQAGGATARAVEAELSLAASLSPDDVRDLFSGDLDARAAVLDGRVDALTRVDLERELRSLDDARATAPAGLAAARGDVARALAASRDGGPPPLAATLAFAAATASGALLDAEDQWDGFRLAAAPAGAWATACECLALSSTALRACDDAALDALLGPAAEALDAYVRAVLQVRKKVDAARKRATARRRRGGSESDESSAESPDEDKADEEADRRERDLLGLAARTRAPDGERAFLDKACPRGAALFSPLPSYAAVVFACELLHGLRRRDAGEAVARARASATRVVGVVFRGLDDATCAWLRDLGGAAGDLKAGRCVGLKAAALASDPACADRCATPLVASLKQRQATATMRGALGLGPAGWRLRDASAGGVSLAPRDDAEDAAEDVFVEVASSKTTRCRRGRGVARDAHALRKALARLHGACACDGELAARLGEVLPCLAAARLRWPRPPPAHGRRPWSLGGNEAWCAFDAPPAHRLRREPKLRRSSSDARANVFAMAKDDGRCVGDGVAALAAEADARKTLDGQRTTPLDGAMLGLALVPDAARPAAAFAAPGAARGGGGRGDDDEDAAFRGAARAAALPAVGAATRSRVAPPGDASPERCCDLDAVDVRRDARRGDARAEAAVDELRFRSAWTTWLCGSSRPARRAALGAYNGSDRGDTLGEYRLKLWLSRLLSDAARRAGDRDPSSAQSGDGGGGAARRLLMLQMLGPNLADAAAAAACRRLADAGAVVDGEGAFPLFDAAKNGRARLAAALLEAGAPPRAPPGECLVGAARSARAFELAEELQAAGAKRSLPWPDPARGPGAVWPGCDPDDLAPAEDVDAEEDEDEEEDGGPPDTTLPWEWVPDSAAAVRALAKAGCDVRAGGDALLHHCVRYRLLDAAEALLEAGCDANARDGANLTPLHYACGARVVEAPPRAPRGDDDDVSDDEAALERARGRAAWPRPRGRRLTVPEGCRPLATTSRPVAGAPAAAARGGVPAELRLGSPSAEAARLLLARGADPEAACGFGTPLAVCLRAAAAARGDAVGRRDDAWYEGDAAAASAQAWARGAPLDRAHGLVDAVNAARHPGASALAAASAAAAARGDKRARALAAGLAMAAAVASAPLDPHARAALAEASSLAIVRGLLDRGADAASFAGEAWANPVACAAGSGQGDALEALLEAGADAAAADASGATALHAAAGGTDRGDPDEKATSRPPSPAARVAGRAAAGRCAAVLLGALPGDVVAARGGAAPATALVHAARNGHLDVCRAIANYGEAAPDAAAALALASAAAAGCRCGDATQVGRALELLQALGDGGGAAAFRGVLARPGAVPPPQLCVITDAAAALDALRRLAPPDVWIAAPPPPAAAAEPARAPAATPPATKSAAPDALDLFEASPAKGAKTPVPKLRFSDEPATPAPKRDDAAPPPPVVVGRREYGAALVHAVVARAAGCAAVLLSLLDVVGPKRAAREARGALSAAEDALGLRDARTGETVGAALLGEASRGAAPWAGDGPPDLAGLGAAVRASLEERFPEQAAAVLGRAAVDAWRALEAAVAGGSVHGRSDAAAAAAARAVVADALGGGRGLGRAPCAPLSTLRPDAHRDRAFRWAPLQAATKLSRAGSNRLSVAVAGAGSDPRAACRARFDAEPAAPPLLASLILSAAGGGAPRRLEALLDAAVASPSWSLREAVGCGPTDRRFDGHWRDAPRRRTALHAACASGCADGAAALARAFLKHDPAYAARLPSLPDALGQSPLGACADRAGGDDAGSARCVAALLALGADPDARDVRVRRDAGPVASVLAACVGARAARVWGAPPLHECLRRGAPRTARELLAGGADATLPFLKRAERRGDDVSARDWALGSGDTAATWRRAVAAYVLDAPRDVSSAEVACDDARSPLNSILRLGEAPVAAERSGRVAAIDCAELRARVLSFDPSDAHRAAPPLPRPVAEAIARAFATCAGGGDGVALAVAAKFLASRRARALLVDAPHGPRLALGRADETSGVSAALARRAVDKLGERLLADLKRERDKGALSSPRKEALLVWETVFDAARGATFADAPASVFERAGSYVAKVHANLSKASGASPRLSAKAGPHRATRELHIAVTAGPPAALDVALPKGLFECDERVRARVRVVDKLGNLCSGTHYTAFVTLELYEVREDPAKRETVTEDDADEAEHDTTQVDAPATDAPLPEAASGAAVSKEEAKKSAALAEVAAAAVNAAKKREKPPAKFLLGTKRQFPAVAAAKGPLGKEAAKHKGLDTVDGVADFAGVDARCAGAGAYCVVARGKVWLAGGKASVDVCGASPLFDVVNGPPAKISFAPDASKAVFPPPDDRLLVAEELWTSVLPTFKVTDAAGHVVRASDAAPFTIYLTIMRCASENVDGDATERVRHAAAIAKLQEEQRLTRTWCPMLLGITAKTFKASPEGLAAFDASEELAAPLPGRYRLKASLMTRSGDMGEWAHVARCFSRPFDVVPPLDWLDDDQRPDDPAAPRTMPKENPWLANACWFHATEEEVAHITETLAKIEKTEKEIAELTERKRVAEEKTARNLDRWAAEKAAATAAGRALVDQWLERTGGKKKEYAPKPSEDRPGFKSYDPPHAGLRVDQEKQRCLALARYKFILKKDLEEVKADLKKQKALAQERKKKLPFSKPPAKTKDDEADDDFDPEEPVKHMDDLACGLIPRDVIEKLVDDPNLPGRPAAAYGACDKREALDAVTAALRRGRAPPDAAADLEDEARCAARDGAYAAAVRGAGESRKAVVEAHDFLRASFIRQCRQCRDAKDDKKLKHSLQVNLGGYDHVKRLAAEALVSAAERVDAILGKHRARARDWAEVDAITAARVTPTEKRKKQMIGGDDLFAQWARCAFDHIIADYVRAFNHKAAETRHFRKLPSGHACDGRFLESPTTDKGVPTGPLYSRAAVSFADPLALVAFFDALADPDRRSRDAGGRSRDDGPAVHFDVLALYNGLRSETAAEHADHEHADRKRAKSFTARKPKRQTFADPRNCALLLRLRRFGCDFELSLGLHDVEPFRVDAREYDRLAGALTKDTWNDYFAPTSVYLCACLYFGAAASYGDTTAMRGGAAAAAPRALESPTAKEAAPVPENEDPRAQNKDLHAENEDLRERLAAAEASLELAKSRALEPAPRALEPARASYGDTTAMRGGAAAAPRVLTAREGRAPRSLDVYLIVAGVQKCGTSDTPPQLPRRTKLMGPAVTARVSRTTKSIMGPPMPVATTDTGTPP</sequence>
<feature type="coiled-coil region" evidence="4">
    <location>
        <begin position="3730"/>
        <end position="3757"/>
    </location>
</feature>
<feature type="compositionally biased region" description="Acidic residues" evidence="5">
    <location>
        <begin position="821"/>
        <end position="838"/>
    </location>
</feature>
<feature type="coiled-coil region" evidence="4">
    <location>
        <begin position="3136"/>
        <end position="3163"/>
    </location>
</feature>
<dbReference type="PANTHER" id="PTHR24173:SF74">
    <property type="entry name" value="ANKYRIN REPEAT DOMAIN-CONTAINING PROTEIN 16"/>
    <property type="match status" value="1"/>
</dbReference>
<keyword evidence="7" id="KW-1185">Reference proteome</keyword>
<feature type="region of interest" description="Disordered" evidence="5">
    <location>
        <begin position="1"/>
        <end position="40"/>
    </location>
</feature>
<feature type="compositionally biased region" description="Acidic residues" evidence="5">
    <location>
        <begin position="1551"/>
        <end position="1560"/>
    </location>
</feature>
<protein>
    <submittedName>
        <fullName evidence="6">Uncharacterized protein</fullName>
    </submittedName>
</protein>
<feature type="compositionally biased region" description="Acidic residues" evidence="5">
    <location>
        <begin position="1440"/>
        <end position="1463"/>
    </location>
</feature>
<feature type="compositionally biased region" description="Low complexity" evidence="5">
    <location>
        <begin position="1981"/>
        <end position="1999"/>
    </location>
</feature>
<dbReference type="RefSeq" id="XP_009035912.1">
    <property type="nucleotide sequence ID" value="XM_009037664.1"/>
</dbReference>
<dbReference type="SMART" id="SM00248">
    <property type="entry name" value="ANK"/>
    <property type="match status" value="7"/>
</dbReference>
<organism evidence="7">
    <name type="scientific">Aureococcus anophagefferens</name>
    <name type="common">Harmful bloom alga</name>
    <dbReference type="NCBI Taxonomy" id="44056"/>
    <lineage>
        <taxon>Eukaryota</taxon>
        <taxon>Sar</taxon>
        <taxon>Stramenopiles</taxon>
        <taxon>Ochrophyta</taxon>
        <taxon>Pelagophyceae</taxon>
        <taxon>Pelagomonadales</taxon>
        <taxon>Pelagomonadaceae</taxon>
        <taxon>Aureococcus</taxon>
    </lineage>
</organism>
<dbReference type="InParanoid" id="F0Y4Z1"/>
<feature type="compositionally biased region" description="Basic residues" evidence="5">
    <location>
        <begin position="3602"/>
        <end position="3614"/>
    </location>
</feature>
<name>F0Y4Z1_AURAN</name>
<keyword evidence="4" id="KW-0175">Coiled coil</keyword>
<feature type="region of interest" description="Disordered" evidence="5">
    <location>
        <begin position="3836"/>
        <end position="3860"/>
    </location>
</feature>
<dbReference type="KEGG" id="aaf:AURANDRAFT_71280"/>
<dbReference type="OMA" id="WATACEC"/>
<evidence type="ECO:0000256" key="3">
    <source>
        <dbReference type="PROSITE-ProRule" id="PRU00023"/>
    </source>
</evidence>
<feature type="region of interest" description="Disordered" evidence="5">
    <location>
        <begin position="3195"/>
        <end position="3219"/>
    </location>
</feature>
<dbReference type="GeneID" id="20228147"/>
<keyword evidence="2 3" id="KW-0040">ANK repeat</keyword>
<feature type="region of interest" description="Disordered" evidence="5">
    <location>
        <begin position="1417"/>
        <end position="1472"/>
    </location>
</feature>
<feature type="compositionally biased region" description="Basic and acidic residues" evidence="5">
    <location>
        <begin position="3592"/>
        <end position="3601"/>
    </location>
</feature>
<dbReference type="eggNOG" id="KOG4177">
    <property type="taxonomic scope" value="Eukaryota"/>
</dbReference>
<proteinExistence type="predicted"/>
<dbReference type="Proteomes" id="UP000002729">
    <property type="component" value="Unassembled WGS sequence"/>
</dbReference>